<keyword evidence="3" id="KW-0804">Transcription</keyword>
<keyword evidence="3" id="KW-0240">DNA-directed RNA polymerase</keyword>
<gene>
    <name evidence="3" type="ORF">J2S36_000918</name>
</gene>
<dbReference type="EMBL" id="JAVDUJ010000001">
    <property type="protein sequence ID" value="MDR6939375.1"/>
    <property type="molecule type" value="Genomic_DNA"/>
</dbReference>
<feature type="region of interest" description="Disordered" evidence="1">
    <location>
        <begin position="1"/>
        <end position="26"/>
    </location>
</feature>
<dbReference type="RefSeq" id="WP_309956014.1">
    <property type="nucleotide sequence ID" value="NZ_JAVDUJ010000001.1"/>
</dbReference>
<evidence type="ECO:0000256" key="1">
    <source>
        <dbReference type="SAM" id="MobiDB-lite"/>
    </source>
</evidence>
<name>A0ABU1T3G9_9ACTO</name>
<comment type="caution">
    <text evidence="3">The sequence shown here is derived from an EMBL/GenBank/DDBJ whole genome shotgun (WGS) entry which is preliminary data.</text>
</comment>
<accession>A0ABU1T3G9</accession>
<feature type="transmembrane region" description="Helical" evidence="2">
    <location>
        <begin position="246"/>
        <end position="276"/>
    </location>
</feature>
<evidence type="ECO:0000256" key="2">
    <source>
        <dbReference type="SAM" id="Phobius"/>
    </source>
</evidence>
<sequence length="451" mass="52304">MIDEGKNKGKSDLETRFSMQEENQKNTKDVQFSDILASEHKELFSQFIHDYEAALERGEQAKSGNQDVQYFLSLQKKRLAAHGVECDIDIEPYGYIASTDKFLDLVSSFNFRSAKFAKALNSQTVLRSLRFCKNSRTVYKEKKKDYALYEAIVSPAEEEIENIHDTTYVCSSCGNITTVENLLTACPYCRTRYLIKDLFPKVNNFYFQEDLGKKEVASIKNFVIFVGLICLAALSTWRFMQEGFSFLLLLNMLAVSIPIFFFVYLARAIFTLFRLIKLGIKQQKLLNRGKRNREWVTSQLWSLDPSFNYEYFVSKTLTLLRILLFHPNVQQFPQFAANAFPAWGEQIVHLDYQGVVEFKNLHINNGYLELELAVPLILYFHDGKRIIRRKQDVNLKIVHKHGVLAKPDYSVKKVTCHYCAGSFDASSLKRCPYCRKEHDFAAEDWLVTEIR</sequence>
<feature type="transmembrane region" description="Helical" evidence="2">
    <location>
        <begin position="222"/>
        <end position="240"/>
    </location>
</feature>
<organism evidence="3 4">
    <name type="scientific">Arcanobacterium hippocoleae</name>
    <dbReference type="NCBI Taxonomy" id="149017"/>
    <lineage>
        <taxon>Bacteria</taxon>
        <taxon>Bacillati</taxon>
        <taxon>Actinomycetota</taxon>
        <taxon>Actinomycetes</taxon>
        <taxon>Actinomycetales</taxon>
        <taxon>Actinomycetaceae</taxon>
        <taxon>Arcanobacterium</taxon>
    </lineage>
</organism>
<feature type="compositionally biased region" description="Basic and acidic residues" evidence="1">
    <location>
        <begin position="1"/>
        <end position="15"/>
    </location>
</feature>
<keyword evidence="2" id="KW-0812">Transmembrane</keyword>
<proteinExistence type="predicted"/>
<keyword evidence="2" id="KW-1133">Transmembrane helix</keyword>
<keyword evidence="4" id="KW-1185">Reference proteome</keyword>
<evidence type="ECO:0000313" key="3">
    <source>
        <dbReference type="EMBL" id="MDR6939375.1"/>
    </source>
</evidence>
<dbReference type="GO" id="GO:0000428">
    <property type="term" value="C:DNA-directed RNA polymerase complex"/>
    <property type="evidence" value="ECO:0007669"/>
    <property type="project" value="UniProtKB-KW"/>
</dbReference>
<evidence type="ECO:0000313" key="4">
    <source>
        <dbReference type="Proteomes" id="UP001266099"/>
    </source>
</evidence>
<keyword evidence="2" id="KW-0472">Membrane</keyword>
<reference evidence="3 4" key="1">
    <citation type="submission" date="2023-07" db="EMBL/GenBank/DDBJ databases">
        <title>Sequencing the genomes of 1000 actinobacteria strains.</title>
        <authorList>
            <person name="Klenk H.-P."/>
        </authorList>
    </citation>
    <scope>NUCLEOTIDE SEQUENCE [LARGE SCALE GENOMIC DNA]</scope>
    <source>
        <strain evidence="3 4">DSM 15539</strain>
    </source>
</reference>
<protein>
    <submittedName>
        <fullName evidence="3">DNA-directed RNA polymerase subunit RPC12/RpoP</fullName>
    </submittedName>
</protein>
<dbReference type="Proteomes" id="UP001266099">
    <property type="component" value="Unassembled WGS sequence"/>
</dbReference>